<comment type="subcellular location">
    <subcellularLocation>
        <location evidence="2">Cytoplasm</location>
    </subcellularLocation>
    <subcellularLocation>
        <location evidence="1">Nucleus</location>
    </subcellularLocation>
</comment>
<organism evidence="11">
    <name type="scientific">Salpingoeca rosetta (strain ATCC 50818 / BSB-021)</name>
    <dbReference type="NCBI Taxonomy" id="946362"/>
    <lineage>
        <taxon>Eukaryota</taxon>
        <taxon>Choanoflagellata</taxon>
        <taxon>Craspedida</taxon>
        <taxon>Salpingoecidae</taxon>
        <taxon>Salpingoeca</taxon>
    </lineage>
</organism>
<name>F2ULA2_SALR5</name>
<proteinExistence type="inferred from homology"/>
<dbReference type="GO" id="GO:0018064">
    <property type="term" value="F:protein-L-histidine N-tele-methyltransferase activity"/>
    <property type="evidence" value="ECO:0007669"/>
    <property type="project" value="UniProtKB-EC"/>
</dbReference>
<evidence type="ECO:0000256" key="8">
    <source>
        <dbReference type="ARBA" id="ARBA00023242"/>
    </source>
</evidence>
<evidence type="ECO:0000313" key="10">
    <source>
        <dbReference type="EMBL" id="EGD77901.1"/>
    </source>
</evidence>
<evidence type="ECO:0000256" key="1">
    <source>
        <dbReference type="ARBA" id="ARBA00004123"/>
    </source>
</evidence>
<dbReference type="SUPFAM" id="SSF53335">
    <property type="entry name" value="S-adenosyl-L-methionine-dependent methyltransferases"/>
    <property type="match status" value="1"/>
</dbReference>
<dbReference type="KEGG" id="sre:PTSG_09536"/>
<dbReference type="AlphaFoldDB" id="F2ULA2"/>
<dbReference type="FunCoup" id="F2ULA2">
    <property type="interactions" value="1560"/>
</dbReference>
<dbReference type="GeneID" id="16070518"/>
<dbReference type="EC" id="2.1.1.85" evidence="3"/>
<evidence type="ECO:0000256" key="2">
    <source>
        <dbReference type="ARBA" id="ARBA00004496"/>
    </source>
</evidence>
<dbReference type="GO" id="GO:0032259">
    <property type="term" value="P:methylation"/>
    <property type="evidence" value="ECO:0007669"/>
    <property type="project" value="UniProtKB-KW"/>
</dbReference>
<reference evidence="10" key="1">
    <citation type="submission" date="2009-08" db="EMBL/GenBank/DDBJ databases">
        <title>Annotation of Salpingoeca rosetta.</title>
        <authorList>
            <consortium name="The Broad Institute Genome Sequencing Platform"/>
            <person name="Russ C."/>
            <person name="Cuomo C."/>
            <person name="Burger G."/>
            <person name="Gray M.W."/>
            <person name="Holland P.W.H."/>
            <person name="King N."/>
            <person name="Lang F.B.F."/>
            <person name="Roger A.J."/>
            <person name="Ruiz-Trillo I."/>
            <person name="Young S.K."/>
            <person name="Zeng Q."/>
            <person name="Gargeya S."/>
            <person name="Alvarado L."/>
            <person name="Berlin A."/>
            <person name="Chapman S.B."/>
            <person name="Chen Z."/>
            <person name="Freedman E."/>
            <person name="Gellesch M."/>
            <person name="Goldberg J."/>
            <person name="Griggs A."/>
            <person name="Gujja S."/>
            <person name="Heilman E."/>
            <person name="Heiman D."/>
            <person name="Howarth C."/>
            <person name="Mehta T."/>
            <person name="Neiman D."/>
            <person name="Pearson M."/>
            <person name="Roberts A."/>
            <person name="Saif S."/>
            <person name="Shea T."/>
            <person name="Shenoy N."/>
            <person name="Sisk P."/>
            <person name="Stolte C."/>
            <person name="Sykes S."/>
            <person name="White J."/>
            <person name="Yandava C."/>
            <person name="Haas B."/>
            <person name="Nusbaum C."/>
            <person name="Birren B."/>
        </authorList>
    </citation>
    <scope>NUCLEOTIDE SEQUENCE [LARGE SCALE GENOMIC DNA]</scope>
    <source>
        <strain evidence="10">ATCC 50818</strain>
    </source>
</reference>
<dbReference type="Proteomes" id="UP000007799">
    <property type="component" value="Unassembled WGS sequence"/>
</dbReference>
<dbReference type="Pfam" id="PF10294">
    <property type="entry name" value="Methyltransf_16"/>
    <property type="match status" value="1"/>
</dbReference>
<evidence type="ECO:0000256" key="9">
    <source>
        <dbReference type="ARBA" id="ARBA00038126"/>
    </source>
</evidence>
<accession>F2ULA2</accession>
<keyword evidence="8" id="KW-0539">Nucleus</keyword>
<dbReference type="InterPro" id="IPR029063">
    <property type="entry name" value="SAM-dependent_MTases_sf"/>
</dbReference>
<dbReference type="OrthoDB" id="1723750at2759"/>
<evidence type="ECO:0000313" key="11">
    <source>
        <dbReference type="Proteomes" id="UP000007799"/>
    </source>
</evidence>
<keyword evidence="5" id="KW-0489">Methyltransferase</keyword>
<evidence type="ECO:0000256" key="3">
    <source>
        <dbReference type="ARBA" id="ARBA00012533"/>
    </source>
</evidence>
<dbReference type="OMA" id="FQSESVW"/>
<dbReference type="PANTHER" id="PTHR14614:SF39">
    <property type="entry name" value="HISTIDINE PROTEIN METHYLTRANSFERASE 1 HOMOLOG"/>
    <property type="match status" value="1"/>
</dbReference>
<dbReference type="GO" id="GO:0005737">
    <property type="term" value="C:cytoplasm"/>
    <property type="evidence" value="ECO:0007669"/>
    <property type="project" value="UniProtKB-SubCell"/>
</dbReference>
<dbReference type="RefSeq" id="XP_004989965.1">
    <property type="nucleotide sequence ID" value="XM_004989908.1"/>
</dbReference>
<evidence type="ECO:0000256" key="4">
    <source>
        <dbReference type="ARBA" id="ARBA00022490"/>
    </source>
</evidence>
<dbReference type="STRING" id="946362.F2ULA2"/>
<dbReference type="PANTHER" id="PTHR14614">
    <property type="entry name" value="HEPATOCELLULAR CARCINOMA-ASSOCIATED ANTIGEN"/>
    <property type="match status" value="1"/>
</dbReference>
<dbReference type="InterPro" id="IPR019410">
    <property type="entry name" value="Methyltransf_16"/>
</dbReference>
<keyword evidence="6" id="KW-0808">Transferase</keyword>
<keyword evidence="11" id="KW-1185">Reference proteome</keyword>
<evidence type="ECO:0000256" key="6">
    <source>
        <dbReference type="ARBA" id="ARBA00022679"/>
    </source>
</evidence>
<gene>
    <name evidence="10" type="ORF">PTSG_09536</name>
</gene>
<dbReference type="Gene3D" id="3.40.50.150">
    <property type="entry name" value="Vaccinia Virus protein VP39"/>
    <property type="match status" value="1"/>
</dbReference>
<dbReference type="CDD" id="cd02440">
    <property type="entry name" value="AdoMet_MTases"/>
    <property type="match status" value="1"/>
</dbReference>
<evidence type="ECO:0000256" key="5">
    <source>
        <dbReference type="ARBA" id="ARBA00022603"/>
    </source>
</evidence>
<comment type="similarity">
    <text evidence="9">Belongs to the methyltransferase superfamily. METTL18 family.</text>
</comment>
<dbReference type="EMBL" id="GL832980">
    <property type="protein sequence ID" value="EGD77901.1"/>
    <property type="molecule type" value="Genomic_DNA"/>
</dbReference>
<sequence length="219" mass="23998">MEEGKGDGTVGQLIRTQVDVKAGVYEGGFKVWECTFDLLRYLQRTSFNFEGKSVIELGCGAGYPGLLALAHGAEHVDFQDYNRCVIDKWTVPNVLANSNASALSPPTPNLDPSRCRFFAGDWANPTDTFPTHYYDVVMMAETVYAQSSLQPLAALVSRCTRPGGVVLLAAKACYYGVGGSVAAFTKEMKARSDVSWTAEEVWTTSSGLRRVIMKYTRQP</sequence>
<dbReference type="GO" id="GO:0005634">
    <property type="term" value="C:nucleus"/>
    <property type="evidence" value="ECO:0007669"/>
    <property type="project" value="UniProtKB-SubCell"/>
</dbReference>
<evidence type="ECO:0000256" key="7">
    <source>
        <dbReference type="ARBA" id="ARBA00022691"/>
    </source>
</evidence>
<dbReference type="InParanoid" id="F2ULA2"/>
<keyword evidence="7" id="KW-0949">S-adenosyl-L-methionine</keyword>
<dbReference type="eggNOG" id="KOG2920">
    <property type="taxonomic scope" value="Eukaryota"/>
</dbReference>
<protein>
    <recommendedName>
        <fullName evidence="3">protein-histidine N-methyltransferase</fullName>
        <ecNumber evidence="3">2.1.1.85</ecNumber>
    </recommendedName>
</protein>
<keyword evidence="4" id="KW-0963">Cytoplasm</keyword>